<organism evidence="2 3">
    <name type="scientific">Cellulomonas biazotea</name>
    <dbReference type="NCBI Taxonomy" id="1709"/>
    <lineage>
        <taxon>Bacteria</taxon>
        <taxon>Bacillati</taxon>
        <taxon>Actinomycetota</taxon>
        <taxon>Actinomycetes</taxon>
        <taxon>Micrococcales</taxon>
        <taxon>Cellulomonadaceae</taxon>
        <taxon>Cellulomonas</taxon>
    </lineage>
</organism>
<evidence type="ECO:0000313" key="3">
    <source>
        <dbReference type="Proteomes" id="UP000289954"/>
    </source>
</evidence>
<dbReference type="AlphaFoldDB" id="A0A402DUQ1"/>
<dbReference type="Gene3D" id="3.30.1460.30">
    <property type="entry name" value="YgaC/TfoX-N like chaperone"/>
    <property type="match status" value="1"/>
</dbReference>
<accession>A0A402DUQ1</accession>
<keyword evidence="2" id="KW-0489">Methyltransferase</keyword>
<dbReference type="GO" id="GO:0008168">
    <property type="term" value="F:methyltransferase activity"/>
    <property type="evidence" value="ECO:0007669"/>
    <property type="project" value="UniProtKB-KW"/>
</dbReference>
<dbReference type="GO" id="GO:0032259">
    <property type="term" value="P:methylation"/>
    <property type="evidence" value="ECO:0007669"/>
    <property type="project" value="UniProtKB-KW"/>
</dbReference>
<dbReference type="EMBL" id="BIMR01000262">
    <property type="protein sequence ID" value="GCE77828.1"/>
    <property type="molecule type" value="Genomic_DNA"/>
</dbReference>
<protein>
    <submittedName>
        <fullName evidence="2">RNA methyltransferase</fullName>
    </submittedName>
</protein>
<comment type="caution">
    <text evidence="2">The sequence shown here is derived from an EMBL/GenBank/DDBJ whole genome shotgun (WGS) entry which is preliminary data.</text>
</comment>
<gene>
    <name evidence="2" type="ORF">CBZ_28840</name>
</gene>
<keyword evidence="2" id="KW-0808">Transferase</keyword>
<evidence type="ECO:0000313" key="2">
    <source>
        <dbReference type="EMBL" id="GCE77828.1"/>
    </source>
</evidence>
<proteinExistence type="predicted"/>
<dbReference type="OrthoDB" id="214902at2"/>
<sequence length="112" mass="11940">MVDELLVGRVREVVGARVPVVERRMFGGVAFLVGGHMAVGVSGRQGALMVRVPPDDTQRLLAEPGARPFEMRGKALVGWLLVEPGVVADDDELHHWVDVGLAHAGSLPAKDA</sequence>
<reference evidence="2 3" key="1">
    <citation type="submission" date="2019-01" db="EMBL/GenBank/DDBJ databases">
        <title>Draft genome sequence of Cellulomonas takizawaensis strain TKZ-21.</title>
        <authorList>
            <person name="Yamamura H."/>
            <person name="Hayashi T."/>
            <person name="Hamada M."/>
            <person name="Serisawa Y."/>
            <person name="Matsuyama K."/>
            <person name="Nakagawa Y."/>
            <person name="Otoguro M."/>
            <person name="Yanagida F."/>
            <person name="Hayakawa M."/>
        </authorList>
    </citation>
    <scope>NUCLEOTIDE SEQUENCE [LARGE SCALE GENOMIC DNA]</scope>
    <source>
        <strain evidence="2 3">NBRC12680</strain>
    </source>
</reference>
<dbReference type="SUPFAM" id="SSF159894">
    <property type="entry name" value="YgaC/TfoX-N like"/>
    <property type="match status" value="1"/>
</dbReference>
<dbReference type="InterPro" id="IPR007076">
    <property type="entry name" value="TfoX_N"/>
</dbReference>
<feature type="domain" description="TfoX N-terminal" evidence="1">
    <location>
        <begin position="18"/>
        <end position="104"/>
    </location>
</feature>
<keyword evidence="3" id="KW-1185">Reference proteome</keyword>
<name>A0A402DUQ1_9CELL</name>
<dbReference type="Proteomes" id="UP000289954">
    <property type="component" value="Unassembled WGS sequence"/>
</dbReference>
<evidence type="ECO:0000259" key="1">
    <source>
        <dbReference type="Pfam" id="PF04993"/>
    </source>
</evidence>
<dbReference type="Pfam" id="PF04993">
    <property type="entry name" value="TfoX_N"/>
    <property type="match status" value="1"/>
</dbReference>
<dbReference type="RefSeq" id="WP_130782451.1">
    <property type="nucleotide sequence ID" value="NZ_BIMR01000262.1"/>
</dbReference>